<organism evidence="2 3">
    <name type="scientific">Diachasmimorpha longicaudata entomopoxvirus</name>
    <dbReference type="NCBI Taxonomy" id="109981"/>
    <lineage>
        <taxon>Viruses</taxon>
        <taxon>Varidnaviria</taxon>
        <taxon>Bamfordvirae</taxon>
        <taxon>Nucleocytoviricota</taxon>
        <taxon>Pokkesviricetes</taxon>
        <taxon>Chitovirales</taxon>
        <taxon>Poxviridae</taxon>
        <taxon>Entomopoxvirinae</taxon>
        <taxon>Epsilonentomopoxvirus</taxon>
        <taxon>Epsilonentomopoxvirus dlongicaudata</taxon>
        <taxon>Diachasmimorpha entomopoxvirus</taxon>
    </lineage>
</organism>
<evidence type="ECO:0000313" key="3">
    <source>
        <dbReference type="Proteomes" id="UP000593702"/>
    </source>
</evidence>
<dbReference type="EMBL" id="KR095315">
    <property type="protein sequence ID" value="AKS26387.1"/>
    <property type="molecule type" value="Genomic_DNA"/>
</dbReference>
<dbReference type="PANTHER" id="PTHR36180:SF2">
    <property type="entry name" value="BRO FAMILY PROTEIN"/>
    <property type="match status" value="1"/>
</dbReference>
<evidence type="ECO:0000313" key="2">
    <source>
        <dbReference type="EMBL" id="AKS26387.1"/>
    </source>
</evidence>
<protein>
    <submittedName>
        <fullName evidence="2">Putative Bro-N domain-containing protein 7</fullName>
    </submittedName>
</protein>
<dbReference type="PANTHER" id="PTHR36180">
    <property type="entry name" value="DNA-BINDING PROTEIN-RELATED-RELATED"/>
    <property type="match status" value="1"/>
</dbReference>
<evidence type="ECO:0000259" key="1">
    <source>
        <dbReference type="PROSITE" id="PS51750"/>
    </source>
</evidence>
<reference evidence="2 3" key="1">
    <citation type="submission" date="2015-04" db="EMBL/GenBank/DDBJ databases">
        <title>Diachasmimorpha longicaudata entomopoxvirus genome.</title>
        <authorList>
            <person name="Coffman K.A."/>
            <person name="Burke G.R."/>
        </authorList>
    </citation>
    <scope>NUCLEOTIDE SEQUENCE [LARGE SCALE GENOMIC DNA]</scope>
</reference>
<dbReference type="InterPro" id="IPR003497">
    <property type="entry name" value="BRO_N_domain"/>
</dbReference>
<name>A0A7R5WU93_9POXV</name>
<feature type="domain" description="Bro-N" evidence="1">
    <location>
        <begin position="2"/>
        <end position="118"/>
    </location>
</feature>
<proteinExistence type="predicted"/>
<dbReference type="PROSITE" id="PS51750">
    <property type="entry name" value="BRO_N"/>
    <property type="match status" value="1"/>
</dbReference>
<dbReference type="Pfam" id="PF02498">
    <property type="entry name" value="Bro-N"/>
    <property type="match status" value="1"/>
</dbReference>
<keyword evidence="3" id="KW-1185">Reference proteome</keyword>
<sequence length="282" mass="33350">MSLLLRNFAYNNQIFQIYILFDDKQQKFWVKANDVCNVLQYKRPNNAIANNVESDEKRMWKDLEITKNIPVPSNWQPKTIFITELGVYSLILKSKMPDTQKIKKWIFEDSLPSIRKTRMYNSNPTTFYSPEQMKILTGVVKKERQKMAIIPKNPKQRPIFRLLKHKTTINEYYYICRQAKSMEDAMKSKEDYNIVFDLPNIANALIFTHALKNYLKNNKIPHTLGRNIIRTEIDLVVIILKIKDDHITLQDEYPALKYKDEFLAIKDEVNSLDEKIKDLAII</sequence>
<accession>A0A7R5WU93</accession>
<dbReference type="SMART" id="SM01040">
    <property type="entry name" value="Bro-N"/>
    <property type="match status" value="1"/>
</dbReference>
<gene>
    <name evidence="2" type="ORF">DLEV_096</name>
</gene>
<dbReference type="Proteomes" id="UP000593702">
    <property type="component" value="Segment"/>
</dbReference>